<dbReference type="FunFam" id="3.30.160.60:FF:001788">
    <property type="entry name" value="ras-responsive element-binding protein 1"/>
    <property type="match status" value="1"/>
</dbReference>
<dbReference type="SUPFAM" id="SSF57667">
    <property type="entry name" value="beta-beta-alpha zinc fingers"/>
    <property type="match status" value="7"/>
</dbReference>
<dbReference type="FunFam" id="3.30.160.60:FF:001289">
    <property type="entry name" value="Zinc finger protein 574"/>
    <property type="match status" value="1"/>
</dbReference>
<feature type="compositionally biased region" description="Basic and acidic residues" evidence="10">
    <location>
        <begin position="1404"/>
        <end position="1417"/>
    </location>
</feature>
<feature type="domain" description="C2H2-type" evidence="11">
    <location>
        <begin position="84"/>
        <end position="111"/>
    </location>
</feature>
<dbReference type="InterPro" id="IPR036236">
    <property type="entry name" value="Znf_C2H2_sf"/>
</dbReference>
<evidence type="ECO:0000256" key="5">
    <source>
        <dbReference type="ARBA" id="ARBA00022833"/>
    </source>
</evidence>
<keyword evidence="7" id="KW-0804">Transcription</keyword>
<evidence type="ECO:0000259" key="11">
    <source>
        <dbReference type="PROSITE" id="PS50157"/>
    </source>
</evidence>
<dbReference type="GO" id="GO:0001228">
    <property type="term" value="F:DNA-binding transcription activator activity, RNA polymerase II-specific"/>
    <property type="evidence" value="ECO:0007669"/>
    <property type="project" value="TreeGrafter"/>
</dbReference>
<feature type="domain" description="C2H2-type" evidence="11">
    <location>
        <begin position="259"/>
        <end position="287"/>
    </location>
</feature>
<dbReference type="GO" id="GO:0008270">
    <property type="term" value="F:zinc ion binding"/>
    <property type="evidence" value="ECO:0007669"/>
    <property type="project" value="UniProtKB-KW"/>
</dbReference>
<dbReference type="PROSITE" id="PS00028">
    <property type="entry name" value="ZINC_FINGER_C2H2_1"/>
    <property type="match status" value="12"/>
</dbReference>
<name>A0AAV8WHF6_9CUCU</name>
<feature type="domain" description="C2H2-type" evidence="11">
    <location>
        <begin position="147"/>
        <end position="174"/>
    </location>
</feature>
<dbReference type="FunFam" id="3.30.160.60:FF:002095">
    <property type="entry name" value="ras-responsive element-binding protein 1"/>
    <property type="match status" value="1"/>
</dbReference>
<dbReference type="FunFam" id="3.30.160.60:FF:001782">
    <property type="entry name" value="Ras-responsive element-binding protein 1a"/>
    <property type="match status" value="1"/>
</dbReference>
<dbReference type="FunFam" id="3.30.160.60:FF:002512">
    <property type="entry name" value="Pebbled, isoform A"/>
    <property type="match status" value="1"/>
</dbReference>
<evidence type="ECO:0000256" key="9">
    <source>
        <dbReference type="PROSITE-ProRule" id="PRU00042"/>
    </source>
</evidence>
<feature type="compositionally biased region" description="Basic and acidic residues" evidence="10">
    <location>
        <begin position="1503"/>
        <end position="1516"/>
    </location>
</feature>
<dbReference type="GO" id="GO:0000978">
    <property type="term" value="F:RNA polymerase II cis-regulatory region sequence-specific DNA binding"/>
    <property type="evidence" value="ECO:0007669"/>
    <property type="project" value="TreeGrafter"/>
</dbReference>
<feature type="domain" description="C2H2-type" evidence="11">
    <location>
        <begin position="960"/>
        <end position="983"/>
    </location>
</feature>
<evidence type="ECO:0000256" key="1">
    <source>
        <dbReference type="ARBA" id="ARBA00004123"/>
    </source>
</evidence>
<keyword evidence="4 9" id="KW-0863">Zinc-finger</keyword>
<feature type="domain" description="C2H2-type" evidence="11">
    <location>
        <begin position="1196"/>
        <end position="1223"/>
    </location>
</feature>
<evidence type="ECO:0000256" key="4">
    <source>
        <dbReference type="ARBA" id="ARBA00022771"/>
    </source>
</evidence>
<feature type="compositionally biased region" description="Pro residues" evidence="10">
    <location>
        <begin position="607"/>
        <end position="617"/>
    </location>
</feature>
<feature type="region of interest" description="Disordered" evidence="10">
    <location>
        <begin position="1139"/>
        <end position="1188"/>
    </location>
</feature>
<proteinExistence type="predicted"/>
<sequence length="1561" mass="177912">YHSSDMQGAVFMPHNPQQGFPPPSGPIVTEMEASPKQSAKEALANRSDSGIFSSTTNTTMDQTDLSKNSDSDNRSDCSSPERKYVCPICDRILTSQHEFTLHIRSHNNENEVQDAEKGYTCRICQKVLSSNSSLDRHVLVHSGERPFHCKYCGDTFTTNGNMHRHMRTHSQKAENYESDGSTDSNSSKSTEFNNNKVEKVNCKRKNDSPDVGNGKRQRDASSDSDAPQTFKCPVCERSDFNSLPNLEAHLEDNHPDYPAKCNQCNQVFLNNKQLTVHKTTVHENSVPRHSVIGFKDLTFVDFSSEKFPHIARRECELNLHKVSGGLRFQCRNCTRAFPCNNSLEIHERSCVTTEHPNGLDLSTISQPEIRRMEFFSRLDLLNTSPEKLTPPPQFYNKTPNKLREHLAKAMDNTKDLADIQSILSNINLQQLQAKQSELRLPTPKPHIEPAQDFQKGGEQEEESQDLFAVEFRKMKLRGEFPCRLCTAVFPNLRALKGHNRAHLNGNTNGTYHCNMCPHSSIDKAALIRHMRTHNGDRPYECSLCNYAFTTKANCERHLRNRHAKTTREEVKKSIIYHPSEDPTNEDLNKLAAKEDSKKPTPCSEGDIPPPPPPPPPERIVCSTPKFSDVIRNHVTEPKPEINMVLKPSSMPALHHHQELPKPQKLFPNLNIIHNENLRQLKEQKMLHNGVIPMLQRNFNFPHQQKIQVKSLEVLKENVYDSEDEEEEEEEEYLEEEEPMDLVLDLSKKKCDEDKRRHQEELPQDLTKKTPPQQLPPSMGELFAQQLLKTPPKIDPAALYATQLAHLYSSGFPALSNWTGFPLNPLFPAIAPTLLQNSQDLKERMQRFQLCGGSMIAEDLKNLQNLHQQSMRSPTPNYNGFKLEPKTEIKSFPHPPKKPEDMKPLSLNIETNFVERTPKVHSPIPQIKDLMPSPNSVKMVIKNGVLMPKQKQRRYRTERPFTCEHCSARFTLRSNMERHIKQQHPQFWSQRQRGSVGNPGRKPQCLPMKPTYCDLSIPSYEAPKAQEYNDTKEFLNEKIKLAILEQHFRANNQNHEVKKEEEEDCALVIDEIEEKPEPKTEDETNQRHEYARSRILEEKLQQFKSELKNVRNEENQDLVPVARLLDNASQQQFKEFFKRDGEEAEIGGASEEDEEGLVASGSTSEGNVSGTDENRSESETTQPVKKKSAYSLAPNRVSCPYCSRKFPWTSSLRRHILTHTGQKPFKCSHCPLLFTTKSNCDRHLLRKHGNAATTIANDTGSNNNNNANYLMRNVPERPFKCSSCPSSTFSTYSNLKKHISCKHSTNAQGDDIKAQGYEAGSSEDEKIPTSEVKNDWENQLAYSKLNTDPSQTVQNSDLPFKCHLCEGSFSERQDALDHIRDRHASEYDLLMSKNALDANATTPDDTTHQDEEESEIRGKFPDYSNRKVICAFCMRRFWSAEDLRRHMRTHTGERPFSCDICRRRFTLKHSMLRHRKKHNVNFENDNNNSDEDGNNTPATATSDKGCKEERAASKTDESDGAEGGDLISNLLGLRDRSIIDKVLTASADDAAKLLGVKNGVKE</sequence>
<feature type="compositionally biased region" description="Basic and acidic residues" evidence="10">
    <location>
        <begin position="586"/>
        <end position="598"/>
    </location>
</feature>
<organism evidence="12 13">
    <name type="scientific">Exocentrus adspersus</name>
    <dbReference type="NCBI Taxonomy" id="1586481"/>
    <lineage>
        <taxon>Eukaryota</taxon>
        <taxon>Metazoa</taxon>
        <taxon>Ecdysozoa</taxon>
        <taxon>Arthropoda</taxon>
        <taxon>Hexapoda</taxon>
        <taxon>Insecta</taxon>
        <taxon>Pterygota</taxon>
        <taxon>Neoptera</taxon>
        <taxon>Endopterygota</taxon>
        <taxon>Coleoptera</taxon>
        <taxon>Polyphaga</taxon>
        <taxon>Cucujiformia</taxon>
        <taxon>Chrysomeloidea</taxon>
        <taxon>Cerambycidae</taxon>
        <taxon>Lamiinae</taxon>
        <taxon>Acanthocinini</taxon>
        <taxon>Exocentrus</taxon>
    </lineage>
</organism>
<feature type="region of interest" description="Disordered" evidence="10">
    <location>
        <begin position="718"/>
        <end position="738"/>
    </location>
</feature>
<feature type="domain" description="C2H2-type" evidence="11">
    <location>
        <begin position="1427"/>
        <end position="1454"/>
    </location>
</feature>
<feature type="compositionally biased region" description="Basic and acidic residues" evidence="10">
    <location>
        <begin position="67"/>
        <end position="80"/>
    </location>
</feature>
<dbReference type="PANTHER" id="PTHR46451:SF1">
    <property type="entry name" value="RAS-RESPONSIVE ELEMENT-BINDING PROTEIN 1"/>
    <property type="match status" value="1"/>
</dbReference>
<feature type="domain" description="C2H2-type" evidence="11">
    <location>
        <begin position="328"/>
        <end position="356"/>
    </location>
</feature>
<dbReference type="PROSITE" id="PS50157">
    <property type="entry name" value="ZINC_FINGER_C2H2_2"/>
    <property type="match status" value="13"/>
</dbReference>
<dbReference type="Pfam" id="PF00096">
    <property type="entry name" value="zf-C2H2"/>
    <property type="match status" value="3"/>
</dbReference>
<feature type="compositionally biased region" description="Polar residues" evidence="10">
    <location>
        <begin position="46"/>
        <end position="63"/>
    </location>
</feature>
<feature type="region of interest" description="Disordered" evidence="10">
    <location>
        <begin position="562"/>
        <end position="620"/>
    </location>
</feature>
<evidence type="ECO:0000256" key="10">
    <source>
        <dbReference type="SAM" id="MobiDB-lite"/>
    </source>
</evidence>
<feature type="region of interest" description="Disordered" evidence="10">
    <location>
        <begin position="1476"/>
        <end position="1523"/>
    </location>
</feature>
<feature type="non-terminal residue" evidence="12">
    <location>
        <position position="1"/>
    </location>
</feature>
<evidence type="ECO:0000256" key="6">
    <source>
        <dbReference type="ARBA" id="ARBA00023015"/>
    </source>
</evidence>
<dbReference type="Pfam" id="PF13894">
    <property type="entry name" value="zf-C2H2_4"/>
    <property type="match status" value="1"/>
</dbReference>
<feature type="domain" description="C2H2-type" evidence="11">
    <location>
        <begin position="480"/>
        <end position="507"/>
    </location>
</feature>
<feature type="region of interest" description="Disordered" evidence="10">
    <location>
        <begin position="1"/>
        <end position="80"/>
    </location>
</feature>
<evidence type="ECO:0000313" key="13">
    <source>
        <dbReference type="Proteomes" id="UP001159042"/>
    </source>
</evidence>
<dbReference type="PANTHER" id="PTHR46451">
    <property type="entry name" value="RAS-RESPONSIVE ELEMENT-BINDING PROTEIN 1"/>
    <property type="match status" value="1"/>
</dbReference>
<evidence type="ECO:0000313" key="12">
    <source>
        <dbReference type="EMBL" id="KAJ8925979.1"/>
    </source>
</evidence>
<dbReference type="Gene3D" id="3.30.160.60">
    <property type="entry name" value="Classic Zinc Finger"/>
    <property type="match status" value="11"/>
</dbReference>
<dbReference type="GO" id="GO:0005634">
    <property type="term" value="C:nucleus"/>
    <property type="evidence" value="ECO:0007669"/>
    <property type="project" value="UniProtKB-SubCell"/>
</dbReference>
<dbReference type="FunFam" id="3.30.160.60:FF:000682">
    <property type="entry name" value="ras-responsive element-binding protein 1 isoform X1"/>
    <property type="match status" value="1"/>
</dbReference>
<reference evidence="12 13" key="1">
    <citation type="journal article" date="2023" name="Insect Mol. Biol.">
        <title>Genome sequencing provides insights into the evolution of gene families encoding plant cell wall-degrading enzymes in longhorned beetles.</title>
        <authorList>
            <person name="Shin N.R."/>
            <person name="Okamura Y."/>
            <person name="Kirsch R."/>
            <person name="Pauchet Y."/>
        </authorList>
    </citation>
    <scope>NUCLEOTIDE SEQUENCE [LARGE SCALE GENOMIC DNA]</scope>
    <source>
        <strain evidence="12">EAD_L_NR</strain>
    </source>
</reference>
<feature type="compositionally biased region" description="Acidic residues" evidence="10">
    <location>
        <begin position="1141"/>
        <end position="1155"/>
    </location>
</feature>
<feature type="compositionally biased region" description="Acidic residues" evidence="10">
    <location>
        <begin position="719"/>
        <end position="738"/>
    </location>
</feature>
<evidence type="ECO:0000256" key="3">
    <source>
        <dbReference type="ARBA" id="ARBA00022737"/>
    </source>
</evidence>
<keyword evidence="6" id="KW-0805">Transcription regulation</keyword>
<keyword evidence="2" id="KW-0479">Metal-binding</keyword>
<feature type="compositionally biased region" description="Low complexity" evidence="10">
    <location>
        <begin position="178"/>
        <end position="190"/>
    </location>
</feature>
<gene>
    <name evidence="12" type="ORF">NQ315_009834</name>
</gene>
<evidence type="ECO:0000256" key="2">
    <source>
        <dbReference type="ARBA" id="ARBA00022723"/>
    </source>
</evidence>
<keyword evidence="13" id="KW-1185">Reference proteome</keyword>
<dbReference type="SMART" id="SM00355">
    <property type="entry name" value="ZnF_C2H2"/>
    <property type="match status" value="16"/>
</dbReference>
<dbReference type="InterPro" id="IPR013087">
    <property type="entry name" value="Znf_C2H2_type"/>
</dbReference>
<feature type="domain" description="C2H2-type" evidence="11">
    <location>
        <begin position="119"/>
        <end position="146"/>
    </location>
</feature>
<feature type="domain" description="C2H2-type" evidence="11">
    <location>
        <begin position="539"/>
        <end position="567"/>
    </location>
</feature>
<dbReference type="EMBL" id="JANEYG010000001">
    <property type="protein sequence ID" value="KAJ8925979.1"/>
    <property type="molecule type" value="Genomic_DNA"/>
</dbReference>
<dbReference type="Proteomes" id="UP001159042">
    <property type="component" value="Unassembled WGS sequence"/>
</dbReference>
<feature type="domain" description="C2H2-type" evidence="11">
    <location>
        <begin position="1455"/>
        <end position="1477"/>
    </location>
</feature>
<evidence type="ECO:0000256" key="7">
    <source>
        <dbReference type="ARBA" id="ARBA00023163"/>
    </source>
</evidence>
<accession>A0AAV8WHF6</accession>
<protein>
    <recommendedName>
        <fullName evidence="11">C2H2-type domain-containing protein</fullName>
    </recommendedName>
</protein>
<feature type="domain" description="C2H2-type" evidence="11">
    <location>
        <begin position="511"/>
        <end position="538"/>
    </location>
</feature>
<feature type="compositionally biased region" description="Polar residues" evidence="10">
    <location>
        <begin position="982"/>
        <end position="994"/>
    </location>
</feature>
<keyword evidence="8" id="KW-0539">Nucleus</keyword>
<keyword evidence="3" id="KW-0677">Repeat</keyword>
<feature type="region of interest" description="Disordered" evidence="10">
    <location>
        <begin position="166"/>
        <end position="230"/>
    </location>
</feature>
<feature type="domain" description="C2H2-type" evidence="11">
    <location>
        <begin position="1359"/>
        <end position="1387"/>
    </location>
</feature>
<feature type="region of interest" description="Disordered" evidence="10">
    <location>
        <begin position="982"/>
        <end position="1002"/>
    </location>
</feature>
<evidence type="ECO:0000256" key="8">
    <source>
        <dbReference type="ARBA" id="ARBA00023242"/>
    </source>
</evidence>
<feature type="compositionally biased region" description="Basic and acidic residues" evidence="10">
    <location>
        <begin position="196"/>
        <end position="208"/>
    </location>
</feature>
<keyword evidence="5" id="KW-0862">Zinc</keyword>
<feature type="region of interest" description="Disordered" evidence="10">
    <location>
        <begin position="1394"/>
        <end position="1417"/>
    </location>
</feature>
<comment type="caution">
    <text evidence="12">The sequence shown here is derived from an EMBL/GenBank/DDBJ whole genome shotgun (WGS) entry which is preliminary data.</text>
</comment>
<feature type="region of interest" description="Disordered" evidence="10">
    <location>
        <begin position="752"/>
        <end position="775"/>
    </location>
</feature>
<dbReference type="InterPro" id="IPR052795">
    <property type="entry name" value="RREB1"/>
</dbReference>
<comment type="subcellular location">
    <subcellularLocation>
        <location evidence="1">Nucleus</location>
    </subcellularLocation>
</comment>
<feature type="compositionally biased region" description="Polar residues" evidence="10">
    <location>
        <begin position="1159"/>
        <end position="1170"/>
    </location>
</feature>